<feature type="compositionally biased region" description="Basic and acidic residues" evidence="1">
    <location>
        <begin position="1"/>
        <end position="29"/>
    </location>
</feature>
<feature type="domain" description="RAD51 interacting motif" evidence="2">
    <location>
        <begin position="382"/>
        <end position="412"/>
    </location>
</feature>
<sequence length="418" mass="46608">MEGTAEEKEREESDVHGDSEILVKSEVDHQQQSQQQEDMPEECISEHTEGNMSISGHKLTPVSQHEQENKLSCFSDSTFTVDNKDERLAFTAFTFNGRMPGGFDTFERIQLSLDGDEDGLSSSPLLTSLPGQLLKPPQQQIHHSVREAESSEHEQVPQEEEEESCVRHTENMAKGFSSSDTSSNEVPNFISAAADDIALGRPEQQSNCESAYNSSECFHTQSASTVPSHGDCPASDVNDSPKFEKKKRFDMVLKELNLFFGVSISDFTGDSRASSPEQCVDVAEALDGDTLNCKENLNSPKLGRYRDTLSDDADDDPSLDPEASCTSGGADGEQEVPHLCRETSTCTEERRKEPPHTDHKRTLWSPSFEGPPLLEQLSYRQPEQTRRLEPLRTCTRPIRVGLSKRAKTKHLHRPHPCK</sequence>
<dbReference type="PANTHER" id="PTHR39229:SF1">
    <property type="entry name" value="RAD51-ASSOCIATED PROTEIN 2"/>
    <property type="match status" value="1"/>
</dbReference>
<gene>
    <name evidence="3" type="ORF">VZT92_010530</name>
</gene>
<evidence type="ECO:0000256" key="1">
    <source>
        <dbReference type="SAM" id="MobiDB-lite"/>
    </source>
</evidence>
<protein>
    <recommendedName>
        <fullName evidence="2">RAD51 interacting motif domain-containing protein</fullName>
    </recommendedName>
</protein>
<dbReference type="Pfam" id="PF15696">
    <property type="entry name" value="RAD51_interact"/>
    <property type="match status" value="1"/>
</dbReference>
<dbReference type="PANTHER" id="PTHR39229">
    <property type="entry name" value="MCG1037962"/>
    <property type="match status" value="1"/>
</dbReference>
<dbReference type="EMBL" id="JBCEZU010000089">
    <property type="protein sequence ID" value="KAK9531079.1"/>
    <property type="molecule type" value="Genomic_DNA"/>
</dbReference>
<dbReference type="AlphaFoldDB" id="A0AAW1F8L2"/>
<feature type="region of interest" description="Disordered" evidence="1">
    <location>
        <begin position="135"/>
        <end position="159"/>
    </location>
</feature>
<dbReference type="Proteomes" id="UP001488805">
    <property type="component" value="Unassembled WGS sequence"/>
</dbReference>
<evidence type="ECO:0000259" key="2">
    <source>
        <dbReference type="Pfam" id="PF15696"/>
    </source>
</evidence>
<comment type="caution">
    <text evidence="3">The sequence shown here is derived from an EMBL/GenBank/DDBJ whole genome shotgun (WGS) entry which is preliminary data.</text>
</comment>
<organism evidence="3 4">
    <name type="scientific">Zoarces viviparus</name>
    <name type="common">Viviparous eelpout</name>
    <name type="synonym">Blennius viviparus</name>
    <dbReference type="NCBI Taxonomy" id="48416"/>
    <lineage>
        <taxon>Eukaryota</taxon>
        <taxon>Metazoa</taxon>
        <taxon>Chordata</taxon>
        <taxon>Craniata</taxon>
        <taxon>Vertebrata</taxon>
        <taxon>Euteleostomi</taxon>
        <taxon>Actinopterygii</taxon>
        <taxon>Neopterygii</taxon>
        <taxon>Teleostei</taxon>
        <taxon>Neoteleostei</taxon>
        <taxon>Acanthomorphata</taxon>
        <taxon>Eupercaria</taxon>
        <taxon>Perciformes</taxon>
        <taxon>Cottioidei</taxon>
        <taxon>Zoarcales</taxon>
        <taxon>Zoarcidae</taxon>
        <taxon>Zoarcinae</taxon>
        <taxon>Zoarces</taxon>
    </lineage>
</organism>
<feature type="compositionally biased region" description="Basic and acidic residues" evidence="1">
    <location>
        <begin position="335"/>
        <end position="361"/>
    </location>
</feature>
<feature type="compositionally biased region" description="Acidic residues" evidence="1">
    <location>
        <begin position="310"/>
        <end position="319"/>
    </location>
</feature>
<feature type="region of interest" description="Disordered" evidence="1">
    <location>
        <begin position="1"/>
        <end position="68"/>
    </location>
</feature>
<feature type="compositionally biased region" description="Basic residues" evidence="1">
    <location>
        <begin position="402"/>
        <end position="418"/>
    </location>
</feature>
<name>A0AAW1F8L2_ZOAVI</name>
<evidence type="ECO:0000313" key="4">
    <source>
        <dbReference type="Proteomes" id="UP001488805"/>
    </source>
</evidence>
<dbReference type="InterPro" id="IPR053355">
    <property type="entry name" value="RAD51-associated"/>
</dbReference>
<dbReference type="GO" id="GO:0032991">
    <property type="term" value="C:protein-containing complex"/>
    <property type="evidence" value="ECO:0007669"/>
    <property type="project" value="TreeGrafter"/>
</dbReference>
<accession>A0AAW1F8L2</accession>
<reference evidence="3 4" key="1">
    <citation type="journal article" date="2024" name="Genome Biol. Evol.">
        <title>Chromosome-level genome assembly of the viviparous eelpout Zoarces viviparus.</title>
        <authorList>
            <person name="Fuhrmann N."/>
            <person name="Brasseur M.V."/>
            <person name="Bakowski C.E."/>
            <person name="Podsiadlowski L."/>
            <person name="Prost S."/>
            <person name="Krehenwinkel H."/>
            <person name="Mayer C."/>
        </authorList>
    </citation>
    <scope>NUCLEOTIDE SEQUENCE [LARGE SCALE GENOMIC DNA]</scope>
    <source>
        <strain evidence="3">NO-MEL_2022_Ind0_liver</strain>
    </source>
</reference>
<feature type="compositionally biased region" description="Basic and acidic residues" evidence="1">
    <location>
        <begin position="144"/>
        <end position="156"/>
    </location>
</feature>
<proteinExistence type="predicted"/>
<feature type="region of interest" description="Disordered" evidence="1">
    <location>
        <begin position="302"/>
        <end position="418"/>
    </location>
</feature>
<keyword evidence="4" id="KW-1185">Reference proteome</keyword>
<evidence type="ECO:0000313" key="3">
    <source>
        <dbReference type="EMBL" id="KAK9531079.1"/>
    </source>
</evidence>
<feature type="region of interest" description="Disordered" evidence="1">
    <location>
        <begin position="222"/>
        <end position="241"/>
    </location>
</feature>
<dbReference type="InterPro" id="IPR031419">
    <property type="entry name" value="RAD51_interact"/>
</dbReference>